<dbReference type="PROSITE" id="PS00676">
    <property type="entry name" value="SIGMA54_INTERACT_2"/>
    <property type="match status" value="1"/>
</dbReference>
<dbReference type="SUPFAM" id="SSF52540">
    <property type="entry name" value="P-loop containing nucleoside triphosphate hydrolases"/>
    <property type="match status" value="1"/>
</dbReference>
<evidence type="ECO:0000256" key="4">
    <source>
        <dbReference type="ARBA" id="ARBA00023125"/>
    </source>
</evidence>
<feature type="domain" description="Sigma-54 factor interaction" evidence="6">
    <location>
        <begin position="191"/>
        <end position="420"/>
    </location>
</feature>
<dbReference type="NCBIfam" id="NF003451">
    <property type="entry name" value="PRK05022.1"/>
    <property type="match status" value="1"/>
</dbReference>
<evidence type="ECO:0000256" key="5">
    <source>
        <dbReference type="ARBA" id="ARBA00023163"/>
    </source>
</evidence>
<dbReference type="SMART" id="SM00065">
    <property type="entry name" value="GAF"/>
    <property type="match status" value="1"/>
</dbReference>
<dbReference type="RefSeq" id="WP_386722572.1">
    <property type="nucleotide sequence ID" value="NZ_JBHRSZ010000007.1"/>
</dbReference>
<keyword evidence="3" id="KW-0805">Transcription regulation</keyword>
<dbReference type="PANTHER" id="PTHR32071">
    <property type="entry name" value="TRANSCRIPTIONAL REGULATORY PROTEIN"/>
    <property type="match status" value="1"/>
</dbReference>
<dbReference type="InterPro" id="IPR003018">
    <property type="entry name" value="GAF"/>
</dbReference>
<dbReference type="InterPro" id="IPR027417">
    <property type="entry name" value="P-loop_NTPase"/>
</dbReference>
<dbReference type="Gene3D" id="1.10.10.60">
    <property type="entry name" value="Homeodomain-like"/>
    <property type="match status" value="1"/>
</dbReference>
<dbReference type="CDD" id="cd00009">
    <property type="entry name" value="AAA"/>
    <property type="match status" value="1"/>
</dbReference>
<dbReference type="Pfam" id="PF02954">
    <property type="entry name" value="HTH_8"/>
    <property type="match status" value="1"/>
</dbReference>
<dbReference type="InterPro" id="IPR009057">
    <property type="entry name" value="Homeodomain-like_sf"/>
</dbReference>
<evidence type="ECO:0000313" key="7">
    <source>
        <dbReference type="EMBL" id="MFC3152645.1"/>
    </source>
</evidence>
<dbReference type="Pfam" id="PF25601">
    <property type="entry name" value="AAA_lid_14"/>
    <property type="match status" value="1"/>
</dbReference>
<dbReference type="SMART" id="SM00382">
    <property type="entry name" value="AAA"/>
    <property type="match status" value="1"/>
</dbReference>
<keyword evidence="8" id="KW-1185">Reference proteome</keyword>
<dbReference type="SUPFAM" id="SSF55781">
    <property type="entry name" value="GAF domain-like"/>
    <property type="match status" value="1"/>
</dbReference>
<reference evidence="8" key="1">
    <citation type="journal article" date="2019" name="Int. J. Syst. Evol. Microbiol.">
        <title>The Global Catalogue of Microorganisms (GCM) 10K type strain sequencing project: providing services to taxonomists for standard genome sequencing and annotation.</title>
        <authorList>
            <consortium name="The Broad Institute Genomics Platform"/>
            <consortium name="The Broad Institute Genome Sequencing Center for Infectious Disease"/>
            <person name="Wu L."/>
            <person name="Ma J."/>
        </authorList>
    </citation>
    <scope>NUCLEOTIDE SEQUENCE [LARGE SCALE GENOMIC DNA]</scope>
    <source>
        <strain evidence="8">KCTC 52438</strain>
    </source>
</reference>
<dbReference type="InterPro" id="IPR002197">
    <property type="entry name" value="HTH_Fis"/>
</dbReference>
<keyword evidence="5" id="KW-0804">Transcription</keyword>
<organism evidence="7 8">
    <name type="scientific">Litoribrevibacter euphylliae</name>
    <dbReference type="NCBI Taxonomy" id="1834034"/>
    <lineage>
        <taxon>Bacteria</taxon>
        <taxon>Pseudomonadati</taxon>
        <taxon>Pseudomonadota</taxon>
        <taxon>Gammaproteobacteria</taxon>
        <taxon>Oceanospirillales</taxon>
        <taxon>Oceanospirillaceae</taxon>
        <taxon>Litoribrevibacter</taxon>
    </lineage>
</organism>
<accession>A0ABV7HKF8</accession>
<dbReference type="InterPro" id="IPR002078">
    <property type="entry name" value="Sigma_54_int"/>
</dbReference>
<gene>
    <name evidence="7" type="primary">norR</name>
    <name evidence="7" type="ORF">ACFOEK_16535</name>
</gene>
<keyword evidence="4" id="KW-0238">DNA-binding</keyword>
<dbReference type="InterPro" id="IPR029016">
    <property type="entry name" value="GAF-like_dom_sf"/>
</dbReference>
<dbReference type="Gene3D" id="3.30.450.40">
    <property type="match status" value="1"/>
</dbReference>
<keyword evidence="1" id="KW-0547">Nucleotide-binding</keyword>
<proteinExistence type="predicted"/>
<dbReference type="PROSITE" id="PS50045">
    <property type="entry name" value="SIGMA54_INTERACT_4"/>
    <property type="match status" value="1"/>
</dbReference>
<dbReference type="Gene3D" id="3.40.50.300">
    <property type="entry name" value="P-loop containing nucleotide triphosphate hydrolases"/>
    <property type="match status" value="1"/>
</dbReference>
<name>A0ABV7HKF8_9GAMM</name>
<dbReference type="InterPro" id="IPR025944">
    <property type="entry name" value="Sigma_54_int_dom_CS"/>
</dbReference>
<evidence type="ECO:0000259" key="6">
    <source>
        <dbReference type="PROSITE" id="PS50045"/>
    </source>
</evidence>
<evidence type="ECO:0000313" key="8">
    <source>
        <dbReference type="Proteomes" id="UP001595476"/>
    </source>
</evidence>
<dbReference type="InterPro" id="IPR025943">
    <property type="entry name" value="Sigma_54_int_dom_ATP-bd_2"/>
</dbReference>
<evidence type="ECO:0000256" key="2">
    <source>
        <dbReference type="ARBA" id="ARBA00022840"/>
    </source>
</evidence>
<dbReference type="Pfam" id="PF00158">
    <property type="entry name" value="Sigma54_activat"/>
    <property type="match status" value="1"/>
</dbReference>
<dbReference type="InterPro" id="IPR058031">
    <property type="entry name" value="AAA_lid_NorR"/>
</dbReference>
<dbReference type="EMBL" id="JBHRSZ010000007">
    <property type="protein sequence ID" value="MFC3152645.1"/>
    <property type="molecule type" value="Genomic_DNA"/>
</dbReference>
<dbReference type="SUPFAM" id="SSF46689">
    <property type="entry name" value="Homeodomain-like"/>
    <property type="match status" value="1"/>
</dbReference>
<dbReference type="PANTHER" id="PTHR32071:SF35">
    <property type="entry name" value="ANAEROBIC NITRIC OXIDE REDUCTASE TRANSCRIPTION REGULATOR NORR"/>
    <property type="match status" value="1"/>
</dbReference>
<sequence>MTTSLYQVLAEILGDLSKHIGSDERYRKLLKAWLELVPSDACALLKLEGEQLIPRAVKGFGQDLIGRQFRVSEHPRLAKILHNRQYVRFDLNSDLPDPYDGLIPTDDGLLHVHDCMGASLYIDDQPWGVITLDALIPGTFDQVEPTLLHTLVRITEAAIKTADLIENLERRAEHQTQVVQAMSDQHSDFKMVGRSAAFQRLERDITTVAESDLTVLITGATGVGKELVAQSIHHQSARHHNAMVAVNCAALPEHLVESELFGHVSGAFSGATKNRSGKFELADGGSLFLDEVGELPLVVQAKLLRAIQQGEIQRVGADNTFKVDVRIIAATNRDLSQEVAEGRFRADLYHRLSIYPIKVPDLAERRDDISPLAGYFLSQFQRKLGHITLAMSSEAEHALYHYHWPGNIRELEHLLHRASLKAYAERADQQRLIEIQPKHLDLDTEALEPAVTSMFDSVSVGDSDNILPLKEWVDINQRQYIQQLLTHFEGNKSKTAKALGVDRGNFHRLLKRLNLLVS</sequence>
<comment type="caution">
    <text evidence="7">The sequence shown here is derived from an EMBL/GenBank/DDBJ whole genome shotgun (WGS) entry which is preliminary data.</text>
</comment>
<keyword evidence="2" id="KW-0067">ATP-binding</keyword>
<dbReference type="InterPro" id="IPR003593">
    <property type="entry name" value="AAA+_ATPase"/>
</dbReference>
<evidence type="ECO:0000256" key="3">
    <source>
        <dbReference type="ARBA" id="ARBA00023015"/>
    </source>
</evidence>
<evidence type="ECO:0000256" key="1">
    <source>
        <dbReference type="ARBA" id="ARBA00022741"/>
    </source>
</evidence>
<protein>
    <submittedName>
        <fullName evidence="7">Nitric oxide reductase transcriptional regulator NorR</fullName>
    </submittedName>
</protein>
<dbReference type="PROSITE" id="PS00688">
    <property type="entry name" value="SIGMA54_INTERACT_3"/>
    <property type="match status" value="1"/>
</dbReference>
<dbReference type="Proteomes" id="UP001595476">
    <property type="component" value="Unassembled WGS sequence"/>
</dbReference>
<dbReference type="Pfam" id="PF01590">
    <property type="entry name" value="GAF"/>
    <property type="match status" value="1"/>
</dbReference>
<dbReference type="Gene3D" id="1.10.8.60">
    <property type="match status" value="1"/>
</dbReference>